<gene>
    <name evidence="1" type="ORF">ABT39_MTgene5552</name>
</gene>
<dbReference type="EMBL" id="LKAM01000007">
    <property type="protein sequence ID" value="KUM47367.1"/>
    <property type="molecule type" value="Genomic_DNA"/>
</dbReference>
<reference evidence="1" key="1">
    <citation type="journal article" date="2015" name="Genome Biol. Evol.">
        <title>Organellar Genomes of White Spruce (Picea glauca): Assembly and Annotation.</title>
        <authorList>
            <person name="Jackman S.D."/>
            <person name="Warren R.L."/>
            <person name="Gibb E.A."/>
            <person name="Vandervalk B.P."/>
            <person name="Mohamadi H."/>
            <person name="Chu J."/>
            <person name="Raymond A."/>
            <person name="Pleasance S."/>
            <person name="Coope R."/>
            <person name="Wildung M.R."/>
            <person name="Ritland C.E."/>
            <person name="Bousquet J."/>
            <person name="Jones S.J."/>
            <person name="Bohlmann J."/>
            <person name="Birol I."/>
        </authorList>
    </citation>
    <scope>NUCLEOTIDE SEQUENCE [LARGE SCALE GENOMIC DNA]</scope>
    <source>
        <tissue evidence="1">Flushing bud</tissue>
    </source>
</reference>
<dbReference type="AlphaFoldDB" id="A0A101LXW7"/>
<evidence type="ECO:0000313" key="1">
    <source>
        <dbReference type="EMBL" id="KUM47367.1"/>
    </source>
</evidence>
<comment type="caution">
    <text evidence="1">The sequence shown here is derived from an EMBL/GenBank/DDBJ whole genome shotgun (WGS) entry which is preliminary data.</text>
</comment>
<name>A0A101LXW7_PICGL</name>
<geneLocation type="mitochondrion" evidence="1"/>
<accession>A0A101LXW7</accession>
<sequence length="65" mass="7061">MSSGGQFEGACSHTALGPGNCESASGERFILTYDLLQSYRDLFLIPAKECVLQFRVKTKGDVTCL</sequence>
<proteinExistence type="predicted"/>
<protein>
    <submittedName>
        <fullName evidence="1">Uncharacterized protein</fullName>
    </submittedName>
</protein>
<keyword evidence="1" id="KW-0496">Mitochondrion</keyword>
<organism evidence="1">
    <name type="scientific">Picea glauca</name>
    <name type="common">White spruce</name>
    <name type="synonym">Pinus glauca</name>
    <dbReference type="NCBI Taxonomy" id="3330"/>
    <lineage>
        <taxon>Eukaryota</taxon>
        <taxon>Viridiplantae</taxon>
        <taxon>Streptophyta</taxon>
        <taxon>Embryophyta</taxon>
        <taxon>Tracheophyta</taxon>
        <taxon>Spermatophyta</taxon>
        <taxon>Pinopsida</taxon>
        <taxon>Pinidae</taxon>
        <taxon>Conifers I</taxon>
        <taxon>Pinales</taxon>
        <taxon>Pinaceae</taxon>
        <taxon>Picea</taxon>
    </lineage>
</organism>